<evidence type="ECO:0000313" key="4">
    <source>
        <dbReference type="Proteomes" id="UP000198762"/>
    </source>
</evidence>
<dbReference type="PANTHER" id="PTHR43283">
    <property type="entry name" value="BETA-LACTAMASE-RELATED"/>
    <property type="match status" value="1"/>
</dbReference>
<proteinExistence type="predicted"/>
<gene>
    <name evidence="3" type="ORF">SAMN04487962_11130</name>
</gene>
<keyword evidence="1" id="KW-1133">Transmembrane helix</keyword>
<reference evidence="4" key="1">
    <citation type="submission" date="2016-10" db="EMBL/GenBank/DDBJ databases">
        <authorList>
            <person name="Varghese N."/>
            <person name="Submissions S."/>
        </authorList>
    </citation>
    <scope>NUCLEOTIDE SEQUENCE [LARGE SCALE GENOMIC DNA]</scope>
    <source>
        <strain evidence="4">CGMCC 1.6489</strain>
    </source>
</reference>
<dbReference type="InterPro" id="IPR012338">
    <property type="entry name" value="Beta-lactam/transpept-like"/>
</dbReference>
<feature type="domain" description="Beta-lactamase-related" evidence="2">
    <location>
        <begin position="100"/>
        <end position="371"/>
    </location>
</feature>
<organism evidence="3 4">
    <name type="scientific">Marinobacter segnicrescens</name>
    <dbReference type="NCBI Taxonomy" id="430453"/>
    <lineage>
        <taxon>Bacteria</taxon>
        <taxon>Pseudomonadati</taxon>
        <taxon>Pseudomonadota</taxon>
        <taxon>Gammaproteobacteria</taxon>
        <taxon>Pseudomonadales</taxon>
        <taxon>Marinobacteraceae</taxon>
        <taxon>Marinobacter</taxon>
    </lineage>
</organism>
<protein>
    <submittedName>
        <fullName evidence="3">D-alanyl-D-alanine carboxypeptidase</fullName>
    </submittedName>
</protein>
<name>A0A1I0EXU6_9GAMM</name>
<dbReference type="OrthoDB" id="9799367at2"/>
<dbReference type="InterPro" id="IPR001466">
    <property type="entry name" value="Beta-lactam-related"/>
</dbReference>
<dbReference type="SUPFAM" id="SSF56601">
    <property type="entry name" value="beta-lactamase/transpeptidase-like"/>
    <property type="match status" value="1"/>
</dbReference>
<accession>A0A1I0EXU6</accession>
<keyword evidence="3" id="KW-0645">Protease</keyword>
<dbReference type="PANTHER" id="PTHR43283:SF3">
    <property type="entry name" value="BETA-LACTAMASE FAMILY PROTEIN (AFU_ORTHOLOGUE AFUA_5G07500)"/>
    <property type="match status" value="1"/>
</dbReference>
<keyword evidence="4" id="KW-1185">Reference proteome</keyword>
<dbReference type="Proteomes" id="UP000198762">
    <property type="component" value="Unassembled WGS sequence"/>
</dbReference>
<dbReference type="InterPro" id="IPR050789">
    <property type="entry name" value="Diverse_Enzym_Activities"/>
</dbReference>
<evidence type="ECO:0000256" key="1">
    <source>
        <dbReference type="SAM" id="Phobius"/>
    </source>
</evidence>
<dbReference type="STRING" id="430453.SAMN04487962_11130"/>
<dbReference type="Gene3D" id="3.40.710.10">
    <property type="entry name" value="DD-peptidase/beta-lactamase superfamily"/>
    <property type="match status" value="1"/>
</dbReference>
<dbReference type="Pfam" id="PF00144">
    <property type="entry name" value="Beta-lactamase"/>
    <property type="match status" value="1"/>
</dbReference>
<evidence type="ECO:0000313" key="3">
    <source>
        <dbReference type="EMBL" id="SET50203.1"/>
    </source>
</evidence>
<feature type="transmembrane region" description="Helical" evidence="1">
    <location>
        <begin position="12"/>
        <end position="30"/>
    </location>
</feature>
<keyword evidence="3" id="KW-0121">Carboxypeptidase</keyword>
<evidence type="ECO:0000259" key="2">
    <source>
        <dbReference type="Pfam" id="PF00144"/>
    </source>
</evidence>
<keyword evidence="3" id="KW-0378">Hydrolase</keyword>
<keyword evidence="1" id="KW-0812">Transmembrane</keyword>
<dbReference type="AlphaFoldDB" id="A0A1I0EXU6"/>
<dbReference type="EMBL" id="FOHZ01000011">
    <property type="protein sequence ID" value="SET50203.1"/>
    <property type="molecule type" value="Genomic_DNA"/>
</dbReference>
<dbReference type="GO" id="GO:0004180">
    <property type="term" value="F:carboxypeptidase activity"/>
    <property type="evidence" value="ECO:0007669"/>
    <property type="project" value="UniProtKB-KW"/>
</dbReference>
<keyword evidence="1" id="KW-0472">Membrane</keyword>
<sequence length="398" mass="44275">MSMLKKSRLKDLMLVIFMVALVAGIAHFVVTNPLGPSRLLYYVQAPIIQWNTRCTAGAPEWMAQIQRYATRNMAAPASQLAYVSPEGELHHCETGWKDGIFGDKPLTADTRFRYASTTKTVTAAAVIDLINQGKLALGDAIIDVLELEGELSDPRIADITIEHLLSHRGGWDRERTQDVMFLINRKPWCPDYPQKLLDSSLMYDPGEAEHYSNLGYCLLGLAIEKVSGQSYREFMASHYDFGESTLEFIDGPFRADEVEYDFRFENFYTDNYYDKFDFPALSSAAGLSGSARDLAVFVSSSLDAEPLTVLDGDMESGCDPKENQACYGYGVYRYQPNKEEMPLFIHSGKLPGNPSAIVVDPEGGVLVWLGAGGPRPGSDADQDFYDYLRGVLASHYGR</sequence>